<evidence type="ECO:0000313" key="1">
    <source>
        <dbReference type="EMBL" id="EDU88923.1"/>
    </source>
</evidence>
<proteinExistence type="predicted"/>
<organism evidence="1 3">
    <name type="scientific">Escherichia coli O157:H7 (strain EC869)</name>
    <dbReference type="NCBI Taxonomy" id="478008"/>
    <lineage>
        <taxon>Bacteria</taxon>
        <taxon>Pseudomonadati</taxon>
        <taxon>Pseudomonadota</taxon>
        <taxon>Gammaproteobacteria</taxon>
        <taxon>Enterobacterales</taxon>
        <taxon>Enterobacteriaceae</taxon>
        <taxon>Escherichia</taxon>
    </lineage>
</organism>
<protein>
    <submittedName>
        <fullName evidence="1">Uncharacterized protein</fullName>
    </submittedName>
</protein>
<evidence type="ECO:0000313" key="3">
    <source>
        <dbReference type="Proteomes" id="UP000004641"/>
    </source>
</evidence>
<gene>
    <name evidence="1" type="ORF">ECH7EC869_2391</name>
    <name evidence="2" type="ORF">ECH7EC869_5898</name>
</gene>
<reference evidence="1" key="1">
    <citation type="submission" date="2007-10" db="EMBL/GenBank/DDBJ databases">
        <authorList>
            <person name="Rosovitz M.J."/>
            <person name="Ravel J."/>
        </authorList>
    </citation>
    <scope>NUCLEOTIDE SEQUENCE</scope>
    <source>
        <strain evidence="1">EC869</strain>
    </source>
</reference>
<dbReference type="BioCyc" id="ECOL478008-HMP:G76-482341-MONOMER"/>
<sequence>MGEMNEVYCLRSPSLANHVLSCIPASPVQLTFSIADNPPEICSLVVFVSSPKIK</sequence>
<dbReference type="EMBL" id="ABHU01000020">
    <property type="protein sequence ID" value="EDU89563.1"/>
    <property type="molecule type" value="Genomic_DNA"/>
</dbReference>
<comment type="caution">
    <text evidence="1">The sequence shown here is derived from an EMBL/GenBank/DDBJ whole genome shotgun (WGS) entry which is preliminary data.</text>
</comment>
<name>A0A0H3PGL3_ECO5C</name>
<dbReference type="Proteomes" id="UP000004641">
    <property type="component" value="Unassembled WGS sequence"/>
</dbReference>
<reference evidence="1 3" key="2">
    <citation type="journal article" date="2011" name="Appl. Environ. Microbiol.">
        <title>Genome signatures of Escherichia coli O157:H7 isolates from the bovine host reservoir.</title>
        <authorList>
            <person name="Eppinger M."/>
            <person name="Mammel M.K."/>
            <person name="Leclerc J.E."/>
            <person name="Ravel J."/>
            <person name="Cebula T.A."/>
        </authorList>
    </citation>
    <scope>NUCLEOTIDE SEQUENCE [LARGE SCALE GENOMIC DNA]</scope>
    <source>
        <strain evidence="1 3">EC869</strain>
    </source>
</reference>
<evidence type="ECO:0000313" key="2">
    <source>
        <dbReference type="EMBL" id="EDU89563.1"/>
    </source>
</evidence>
<dbReference type="AlphaFoldDB" id="A0A0H3PGL3"/>
<accession>A0A0H3PGL3</accession>
<dbReference type="EMBL" id="ABHU01000030">
    <property type="protein sequence ID" value="EDU88923.1"/>
    <property type="molecule type" value="Genomic_DNA"/>
</dbReference>